<dbReference type="RefSeq" id="WP_260559817.1">
    <property type="nucleotide sequence ID" value="NZ_BAABEC010000181.1"/>
</dbReference>
<keyword evidence="2" id="KW-1185">Reference proteome</keyword>
<gene>
    <name evidence="1" type="ORF">N0D28_12405</name>
</gene>
<protein>
    <submittedName>
        <fullName evidence="1">DUF2946 family protein</fullName>
    </submittedName>
</protein>
<dbReference type="EMBL" id="CP104213">
    <property type="protein sequence ID" value="UWX63532.1"/>
    <property type="molecule type" value="Genomic_DNA"/>
</dbReference>
<dbReference type="Pfam" id="PF11162">
    <property type="entry name" value="DUF2946"/>
    <property type="match status" value="1"/>
</dbReference>
<evidence type="ECO:0000313" key="2">
    <source>
        <dbReference type="Proteomes" id="UP001060261"/>
    </source>
</evidence>
<name>A0ABY5YGL0_9DEIO</name>
<reference evidence="1" key="1">
    <citation type="submission" date="2022-09" db="EMBL/GenBank/DDBJ databases">
        <title>genome sequence of Deinococcus rubellus.</title>
        <authorList>
            <person name="Srinivasan S."/>
        </authorList>
    </citation>
    <scope>NUCLEOTIDE SEQUENCE</scope>
    <source>
        <strain evidence="1">Ant6</strain>
    </source>
</reference>
<dbReference type="InterPro" id="IPR021333">
    <property type="entry name" value="DUF2946"/>
</dbReference>
<dbReference type="Proteomes" id="UP001060261">
    <property type="component" value="Chromosome"/>
</dbReference>
<proteinExistence type="predicted"/>
<evidence type="ECO:0000313" key="1">
    <source>
        <dbReference type="EMBL" id="UWX63532.1"/>
    </source>
</evidence>
<accession>A0ABY5YGL0</accession>
<organism evidence="1 2">
    <name type="scientific">Deinococcus rubellus</name>
    <dbReference type="NCBI Taxonomy" id="1889240"/>
    <lineage>
        <taxon>Bacteria</taxon>
        <taxon>Thermotogati</taxon>
        <taxon>Deinococcota</taxon>
        <taxon>Deinococci</taxon>
        <taxon>Deinococcales</taxon>
        <taxon>Deinococcaceae</taxon>
        <taxon>Deinococcus</taxon>
    </lineage>
</organism>
<sequence length="131" mass="14210">MTSVARQRLLFLWTAALCLVASFAYLTREPQNGLQNLNGALGLPALSGMAGMDMDSKDRSGETPAYSPHSHHAAHCPFCFSAAFALEAQDFVLSLVEAIRPGFLRVPYPQPHLLALRHAEVRAPPPSRAEA</sequence>